<keyword evidence="1" id="KW-0732">Signal</keyword>
<evidence type="ECO:0000313" key="3">
    <source>
        <dbReference type="EMBL" id="ALE17257.1"/>
    </source>
</evidence>
<feature type="signal peptide" evidence="1">
    <location>
        <begin position="1"/>
        <end position="20"/>
    </location>
</feature>
<dbReference type="STRING" id="361183.AMC99_01969"/>
<reference evidence="3 4" key="1">
    <citation type="submission" date="2015-09" db="EMBL/GenBank/DDBJ databases">
        <title>Complete genome sequence of a benzo[a]pyrene-degrading bacterium Altererythrobacter epoxidivorans CGMCC 1.7731T.</title>
        <authorList>
            <person name="Li Z."/>
            <person name="Cheng H."/>
            <person name="Huo Y."/>
            <person name="Xu X."/>
        </authorList>
    </citation>
    <scope>NUCLEOTIDE SEQUENCE [LARGE SCALE GENOMIC DNA]</scope>
    <source>
        <strain evidence="3 4">CGMCC 1.7731</strain>
    </source>
</reference>
<name>A0A0M5L760_9SPHN</name>
<gene>
    <name evidence="3" type="ORF">AMC99_01969</name>
</gene>
<organism evidence="3 4">
    <name type="scientific">Altererythrobacter epoxidivorans</name>
    <dbReference type="NCBI Taxonomy" id="361183"/>
    <lineage>
        <taxon>Bacteria</taxon>
        <taxon>Pseudomonadati</taxon>
        <taxon>Pseudomonadota</taxon>
        <taxon>Alphaproteobacteria</taxon>
        <taxon>Sphingomonadales</taxon>
        <taxon>Erythrobacteraceae</taxon>
        <taxon>Altererythrobacter</taxon>
    </lineage>
</organism>
<feature type="domain" description="ABC-type transport auxiliary lipoprotein component" evidence="2">
    <location>
        <begin position="42"/>
        <end position="191"/>
    </location>
</feature>
<dbReference type="InterPro" id="IPR005586">
    <property type="entry name" value="ABC_trans_aux"/>
</dbReference>
<evidence type="ECO:0000313" key="4">
    <source>
        <dbReference type="Proteomes" id="UP000057938"/>
    </source>
</evidence>
<dbReference type="OrthoDB" id="7391077at2"/>
<sequence>MHASTSFRLALLAAPMALLAGCISLGEDPPDRLLTLTAEQTSPAGTAQSVARDEAIVVHEPEVPAAIDVNRVPVQVTATELAYLQDAVWVEKPSRLFRRLLAETMRVERGTVVLDGDESPLSSGTHVHGTIRKFGYDVASGSVVMQFDAMRIRDGVVQTQRFEASEPGVLAEAAPVGAALNRAANDVARQVSAWVAGA</sequence>
<dbReference type="SUPFAM" id="SSF159594">
    <property type="entry name" value="XCC0632-like"/>
    <property type="match status" value="1"/>
</dbReference>
<dbReference type="EMBL" id="CP012669">
    <property type="protein sequence ID" value="ALE17257.1"/>
    <property type="molecule type" value="Genomic_DNA"/>
</dbReference>
<accession>A0A0M5L760</accession>
<protein>
    <recommendedName>
        <fullName evidence="2">ABC-type transport auxiliary lipoprotein component domain-containing protein</fullName>
    </recommendedName>
</protein>
<dbReference type="Proteomes" id="UP000057938">
    <property type="component" value="Chromosome"/>
</dbReference>
<keyword evidence="4" id="KW-1185">Reference proteome</keyword>
<dbReference type="PATRIC" id="fig|361183.4.peg.1940"/>
<evidence type="ECO:0000256" key="1">
    <source>
        <dbReference type="SAM" id="SignalP"/>
    </source>
</evidence>
<evidence type="ECO:0000259" key="2">
    <source>
        <dbReference type="Pfam" id="PF03886"/>
    </source>
</evidence>
<dbReference type="AlphaFoldDB" id="A0A0M5L760"/>
<dbReference type="Gene3D" id="3.40.50.10610">
    <property type="entry name" value="ABC-type transport auxiliary lipoprotein component"/>
    <property type="match status" value="1"/>
</dbReference>
<proteinExistence type="predicted"/>
<dbReference type="Pfam" id="PF03886">
    <property type="entry name" value="ABC_trans_aux"/>
    <property type="match status" value="1"/>
</dbReference>
<dbReference type="KEGG" id="aep:AMC99_01969"/>
<feature type="chain" id="PRO_5005804928" description="ABC-type transport auxiliary lipoprotein component domain-containing protein" evidence="1">
    <location>
        <begin position="21"/>
        <end position="198"/>
    </location>
</feature>